<dbReference type="EMBL" id="PDSK01000160">
    <property type="protein sequence ID" value="PIE31252.1"/>
    <property type="molecule type" value="Genomic_DNA"/>
</dbReference>
<protein>
    <submittedName>
        <fullName evidence="1">Uncharacterized protein</fullName>
    </submittedName>
</protein>
<evidence type="ECO:0000313" key="1">
    <source>
        <dbReference type="EMBL" id="PIE31252.1"/>
    </source>
</evidence>
<gene>
    <name evidence="1" type="ORF">CSA56_18935</name>
</gene>
<sequence length="81" mass="9378">SEEHLLNSNQKLRQILTQSALDALPQPLYSELQQAVNVTDPEKVLTIAEKIRDHNPQLAEALISLTKQFRFDLFQELFEEM</sequence>
<dbReference type="Proteomes" id="UP000230821">
    <property type="component" value="Unassembled WGS sequence"/>
</dbReference>
<reference evidence="1 2" key="1">
    <citation type="submission" date="2017-10" db="EMBL/GenBank/DDBJ databases">
        <title>Novel microbial diversity and functional potential in the marine mammal oral microbiome.</title>
        <authorList>
            <person name="Dudek N.K."/>
            <person name="Sun C.L."/>
            <person name="Burstein D."/>
            <person name="Kantor R.S."/>
            <person name="Aliaga Goltsman D.S."/>
            <person name="Bik E.M."/>
            <person name="Thomas B.C."/>
            <person name="Banfield J.F."/>
            <person name="Relman D.A."/>
        </authorList>
    </citation>
    <scope>NUCLEOTIDE SEQUENCE [LARGE SCALE GENOMIC DNA]</scope>
    <source>
        <strain evidence="1">DOLJORAL78_47_16</strain>
    </source>
</reference>
<dbReference type="AlphaFoldDB" id="A0A2G6K8E1"/>
<comment type="caution">
    <text evidence="1">The sequence shown here is derived from an EMBL/GenBank/DDBJ whole genome shotgun (WGS) entry which is preliminary data.</text>
</comment>
<proteinExistence type="predicted"/>
<evidence type="ECO:0000313" key="2">
    <source>
        <dbReference type="Proteomes" id="UP000230821"/>
    </source>
</evidence>
<name>A0A2G6K8E1_9BACT</name>
<feature type="non-terminal residue" evidence="1">
    <location>
        <position position="1"/>
    </location>
</feature>
<accession>A0A2G6K8E1</accession>
<organism evidence="1 2">
    <name type="scientific">candidate division KSB3 bacterium</name>
    <dbReference type="NCBI Taxonomy" id="2044937"/>
    <lineage>
        <taxon>Bacteria</taxon>
        <taxon>candidate division KSB3</taxon>
    </lineage>
</organism>